<dbReference type="EMBL" id="PFEL01000033">
    <property type="protein sequence ID" value="PJE69258.1"/>
    <property type="molecule type" value="Genomic_DNA"/>
</dbReference>
<evidence type="ECO:0000313" key="3">
    <source>
        <dbReference type="EMBL" id="PJE69258.1"/>
    </source>
</evidence>
<comment type="caution">
    <text evidence="3">The sequence shown here is derived from an EMBL/GenBank/DDBJ whole genome shotgun (WGS) entry which is preliminary data.</text>
</comment>
<feature type="domain" description="Cation-transporting P-type ATPase N-terminal" evidence="2">
    <location>
        <begin position="1"/>
        <end position="72"/>
    </location>
</feature>
<dbReference type="Gene3D" id="1.20.1110.10">
    <property type="entry name" value="Calcium-transporting ATPase, transmembrane domain"/>
    <property type="match status" value="1"/>
</dbReference>
<evidence type="ECO:0000259" key="2">
    <source>
        <dbReference type="SMART" id="SM00831"/>
    </source>
</evidence>
<protein>
    <recommendedName>
        <fullName evidence="2">Cation-transporting P-type ATPase N-terminal domain-containing protein</fullName>
    </recommendedName>
</protein>
<name>A0A2M8L654_9BACT</name>
<dbReference type="Proteomes" id="UP000229500">
    <property type="component" value="Unassembled WGS sequence"/>
</dbReference>
<feature type="non-terminal residue" evidence="3">
    <location>
        <position position="84"/>
    </location>
</feature>
<evidence type="ECO:0000256" key="1">
    <source>
        <dbReference type="SAM" id="Phobius"/>
    </source>
</evidence>
<feature type="non-terminal residue" evidence="3">
    <location>
        <position position="1"/>
    </location>
</feature>
<keyword evidence="1" id="KW-1133">Transmembrane helix</keyword>
<reference evidence="4" key="1">
    <citation type="submission" date="2017-09" db="EMBL/GenBank/DDBJ databases">
        <title>Depth-based differentiation of microbial function through sediment-hosted aquifers and enrichment of novel symbionts in the deep terrestrial subsurface.</title>
        <authorList>
            <person name="Probst A.J."/>
            <person name="Ladd B."/>
            <person name="Jarett J.K."/>
            <person name="Geller-Mcgrath D.E."/>
            <person name="Sieber C.M.K."/>
            <person name="Emerson J.B."/>
            <person name="Anantharaman K."/>
            <person name="Thomas B.C."/>
            <person name="Malmstrom R."/>
            <person name="Stieglmeier M."/>
            <person name="Klingl A."/>
            <person name="Woyke T."/>
            <person name="Ryan C.M."/>
            <person name="Banfield J.F."/>
        </authorList>
    </citation>
    <scope>NUCLEOTIDE SEQUENCE [LARGE SCALE GENOMIC DNA]</scope>
</reference>
<sequence length="84" mass="9618">NLSCEEVVKLLDSDAEKGLSEKEAWDRQKKLGLNLLPKERPLSRLMIFFEQFKSPLIYILVIAGIVVLFFQKFTDAIVIFGAVF</sequence>
<dbReference type="InterPro" id="IPR004014">
    <property type="entry name" value="ATPase_P-typ_cation-transptr_N"/>
</dbReference>
<dbReference type="InterPro" id="IPR023298">
    <property type="entry name" value="ATPase_P-typ_TM_dom_sf"/>
</dbReference>
<feature type="transmembrane region" description="Helical" evidence="1">
    <location>
        <begin position="56"/>
        <end position="83"/>
    </location>
</feature>
<dbReference type="Pfam" id="PF00690">
    <property type="entry name" value="Cation_ATPase_N"/>
    <property type="match status" value="1"/>
</dbReference>
<proteinExistence type="predicted"/>
<keyword evidence="1" id="KW-0812">Transmembrane</keyword>
<dbReference type="SMART" id="SM00831">
    <property type="entry name" value="Cation_ATPase_N"/>
    <property type="match status" value="1"/>
</dbReference>
<keyword evidence="1" id="KW-0472">Membrane</keyword>
<dbReference type="Gene3D" id="2.70.150.10">
    <property type="entry name" value="Calcium-transporting ATPase, cytoplasmic transduction domain A"/>
    <property type="match status" value="1"/>
</dbReference>
<dbReference type="AlphaFoldDB" id="A0A2M8L654"/>
<evidence type="ECO:0000313" key="4">
    <source>
        <dbReference type="Proteomes" id="UP000229500"/>
    </source>
</evidence>
<dbReference type="SUPFAM" id="SSF81665">
    <property type="entry name" value="Calcium ATPase, transmembrane domain M"/>
    <property type="match status" value="1"/>
</dbReference>
<accession>A0A2M8L654</accession>
<gene>
    <name evidence="3" type="ORF">COU96_00705</name>
</gene>
<organism evidence="3 4">
    <name type="scientific">Candidatus Shapirobacteria bacterium CG10_big_fil_rev_8_21_14_0_10_38_14</name>
    <dbReference type="NCBI Taxonomy" id="1974483"/>
    <lineage>
        <taxon>Bacteria</taxon>
        <taxon>Candidatus Shapironibacteriota</taxon>
    </lineage>
</organism>